<evidence type="ECO:0000256" key="2">
    <source>
        <dbReference type="ARBA" id="ARBA00005983"/>
    </source>
</evidence>
<dbReference type="SUPFAM" id="SSF111331">
    <property type="entry name" value="NAD kinase/diacylglycerol kinase-like"/>
    <property type="match status" value="1"/>
</dbReference>
<evidence type="ECO:0000259" key="11">
    <source>
        <dbReference type="PROSITE" id="PS50146"/>
    </source>
</evidence>
<proteinExistence type="inferred from homology"/>
<comment type="caution">
    <text evidence="12">The sequence shown here is derived from an EMBL/GenBank/DDBJ whole genome shotgun (WGS) entry which is preliminary data.</text>
</comment>
<dbReference type="PANTHER" id="PTHR12358:SF54">
    <property type="entry name" value="SPHINGOSINE KINASE RELATED PROTEIN"/>
    <property type="match status" value="1"/>
</dbReference>
<evidence type="ECO:0000256" key="4">
    <source>
        <dbReference type="ARBA" id="ARBA00022679"/>
    </source>
</evidence>
<dbReference type="InterPro" id="IPR001206">
    <property type="entry name" value="Diacylglycerol_kinase_cat_dom"/>
</dbReference>
<dbReference type="InterPro" id="IPR050187">
    <property type="entry name" value="Lipid_Phosphate_FormReg"/>
</dbReference>
<dbReference type="PROSITE" id="PS50146">
    <property type="entry name" value="DAGK"/>
    <property type="match status" value="1"/>
</dbReference>
<evidence type="ECO:0000256" key="10">
    <source>
        <dbReference type="ARBA" id="ARBA00023264"/>
    </source>
</evidence>
<dbReference type="GO" id="GO:0008654">
    <property type="term" value="P:phospholipid biosynthetic process"/>
    <property type="evidence" value="ECO:0007669"/>
    <property type="project" value="UniProtKB-KW"/>
</dbReference>
<evidence type="ECO:0000256" key="5">
    <source>
        <dbReference type="ARBA" id="ARBA00022741"/>
    </source>
</evidence>
<keyword evidence="10" id="KW-1208">Phospholipid metabolism</keyword>
<dbReference type="RefSeq" id="WP_010860241.1">
    <property type="nucleotide sequence ID" value="NZ_KB933398.1"/>
</dbReference>
<evidence type="ECO:0000256" key="7">
    <source>
        <dbReference type="ARBA" id="ARBA00022840"/>
    </source>
</evidence>
<dbReference type="PANTHER" id="PTHR12358">
    <property type="entry name" value="SPHINGOSINE KINASE"/>
    <property type="match status" value="1"/>
</dbReference>
<keyword evidence="6" id="KW-0418">Kinase</keyword>
<reference evidence="12 13" key="1">
    <citation type="submission" date="2013-04" db="EMBL/GenBank/DDBJ databases">
        <title>Draft genome of the heavy metal tolerant bacterium Lysinibacillus sphaericus strain OT4b.31.</title>
        <authorList>
            <person name="Pena-Montenegro T.D."/>
            <person name="Dussan J."/>
        </authorList>
    </citation>
    <scope>NUCLEOTIDE SEQUENCE [LARGE SCALE GENOMIC DNA]</scope>
    <source>
        <strain evidence="12 13">OT4b.31</strain>
    </source>
</reference>
<dbReference type="PATRIC" id="fig|1285586.5.peg.3448"/>
<evidence type="ECO:0000256" key="8">
    <source>
        <dbReference type="ARBA" id="ARBA00023098"/>
    </source>
</evidence>
<dbReference type="NCBIfam" id="TIGR00147">
    <property type="entry name" value="YegS/Rv2252/BmrU family lipid kinase"/>
    <property type="match status" value="1"/>
</dbReference>
<keyword evidence="3" id="KW-0444">Lipid biosynthesis</keyword>
<dbReference type="InterPro" id="IPR045540">
    <property type="entry name" value="YegS/DAGK_C"/>
</dbReference>
<dbReference type="GO" id="GO:0016301">
    <property type="term" value="F:kinase activity"/>
    <property type="evidence" value="ECO:0007669"/>
    <property type="project" value="UniProtKB-KW"/>
</dbReference>
<dbReference type="InterPro" id="IPR017438">
    <property type="entry name" value="ATP-NAD_kinase_N"/>
</dbReference>
<comment type="cofactor">
    <cofactor evidence="1">
        <name>Mg(2+)</name>
        <dbReference type="ChEBI" id="CHEBI:18420"/>
    </cofactor>
</comment>
<dbReference type="InterPro" id="IPR016064">
    <property type="entry name" value="NAD/diacylglycerol_kinase_sf"/>
</dbReference>
<dbReference type="HOGENOM" id="CLU_045532_0_2_9"/>
<name>R7ZC60_LYSSH</name>
<sequence length="317" mass="35804">MNVLFIVNEAAGNGKGKKVWHRLQQQLTINYAVAFTEYEGHGLEIARQWARGAQTKKLIVIVGGDGTIHEVVSGVVHIDSMVIGVVRAGSGNDFVRYFPIFRNAKQIETYLRSELVGISMDIGMIQFGTMQNELFVNNAGIGFDAYVTKQINKSRLKYYLNKIGLGKLSYAAAVVRGLFSFERFNVTVRTKNEERHFKQAWFVAMSNHPYFGGGMKISPRSKPDDGKIEVTIVYGISRLKLLFVFATVFFEKHTKFKEITFLQNNQFEIILDSDKIDSHTDGNYIGEIEQGTIIHCAVQQDAWNIITFDNGRNVISQ</sequence>
<dbReference type="eggNOG" id="COG1597">
    <property type="taxonomic scope" value="Bacteria"/>
</dbReference>
<dbReference type="Gene3D" id="3.40.50.10330">
    <property type="entry name" value="Probable inorganic polyphosphate/atp-NAD kinase, domain 1"/>
    <property type="match status" value="1"/>
</dbReference>
<gene>
    <name evidence="12" type="ORF">H131_16543</name>
</gene>
<dbReference type="Pfam" id="PF19279">
    <property type="entry name" value="YegS_C"/>
    <property type="match status" value="1"/>
</dbReference>
<evidence type="ECO:0000256" key="1">
    <source>
        <dbReference type="ARBA" id="ARBA00001946"/>
    </source>
</evidence>
<dbReference type="EMBL" id="AQPX01000022">
    <property type="protein sequence ID" value="EON71594.1"/>
    <property type="molecule type" value="Genomic_DNA"/>
</dbReference>
<keyword evidence="5" id="KW-0547">Nucleotide-binding</keyword>
<evidence type="ECO:0000256" key="3">
    <source>
        <dbReference type="ARBA" id="ARBA00022516"/>
    </source>
</evidence>
<feature type="domain" description="DAGKc" evidence="11">
    <location>
        <begin position="1"/>
        <end position="134"/>
    </location>
</feature>
<dbReference type="InterPro" id="IPR005218">
    <property type="entry name" value="Diacylglycerol/lipid_kinase"/>
</dbReference>
<evidence type="ECO:0000256" key="9">
    <source>
        <dbReference type="ARBA" id="ARBA00023209"/>
    </source>
</evidence>
<keyword evidence="8" id="KW-0443">Lipid metabolism</keyword>
<accession>R7ZC60</accession>
<evidence type="ECO:0000256" key="6">
    <source>
        <dbReference type="ARBA" id="ARBA00022777"/>
    </source>
</evidence>
<comment type="similarity">
    <text evidence="2">Belongs to the diacylglycerol/lipid kinase family.</text>
</comment>
<protein>
    <recommendedName>
        <fullName evidence="11">DAGKc domain-containing protein</fullName>
    </recommendedName>
</protein>
<keyword evidence="7" id="KW-0067">ATP-binding</keyword>
<dbReference type="AlphaFoldDB" id="R7ZC60"/>
<evidence type="ECO:0000313" key="13">
    <source>
        <dbReference type="Proteomes" id="UP000013911"/>
    </source>
</evidence>
<dbReference type="Proteomes" id="UP000013911">
    <property type="component" value="Unassembled WGS sequence"/>
</dbReference>
<organism evidence="12 13">
    <name type="scientific">Lysinibacillus sphaericus OT4b.31</name>
    <dbReference type="NCBI Taxonomy" id="1285586"/>
    <lineage>
        <taxon>Bacteria</taxon>
        <taxon>Bacillati</taxon>
        <taxon>Bacillota</taxon>
        <taxon>Bacilli</taxon>
        <taxon>Bacillales</taxon>
        <taxon>Bacillaceae</taxon>
        <taxon>Lysinibacillus</taxon>
    </lineage>
</organism>
<dbReference type="OrthoDB" id="9786026at2"/>
<keyword evidence="9" id="KW-0594">Phospholipid biosynthesis</keyword>
<dbReference type="Gene3D" id="2.60.200.40">
    <property type="match status" value="1"/>
</dbReference>
<dbReference type="SMART" id="SM00046">
    <property type="entry name" value="DAGKc"/>
    <property type="match status" value="1"/>
</dbReference>
<dbReference type="GO" id="GO:0005524">
    <property type="term" value="F:ATP binding"/>
    <property type="evidence" value="ECO:0007669"/>
    <property type="project" value="UniProtKB-KW"/>
</dbReference>
<evidence type="ECO:0000313" key="12">
    <source>
        <dbReference type="EMBL" id="EON71594.1"/>
    </source>
</evidence>
<keyword evidence="4" id="KW-0808">Transferase</keyword>
<dbReference type="Pfam" id="PF00781">
    <property type="entry name" value="DAGK_cat"/>
    <property type="match status" value="1"/>
</dbReference>